<dbReference type="STRING" id="1335309.GA0116948_11260"/>
<proteinExistence type="predicted"/>
<dbReference type="Proteomes" id="UP000242818">
    <property type="component" value="Unassembled WGS sequence"/>
</dbReference>
<dbReference type="PROSITE" id="PS51257">
    <property type="entry name" value="PROKAR_LIPOPROTEIN"/>
    <property type="match status" value="1"/>
</dbReference>
<sequence length="380" mass="42115">MLLLRASLVAVVFITSTLSSCKKETRQEDSGKQTVLTLNPGYNNPRNNDGDFVTLKNGGLLFVYTHFTGTSTEDDGPAYLASRFSSDSGKTWTVKDELVATPDDGAPSIMCVSVLRLQNGNIALLYLRKKSMQDCIPMIQISTDEASTWSKPKAVITDKRGYFTINNNRVVQLANGRLILPVSQHYLLNGPPWSFRGVLLAYYSDDDGVTWKCGNAAPNPNGITTQEPGVIPMKNGDVLMFIRTDQNVQYYSRSTDQGQTWSPIQPSPIKSPVAPASISRIPTTGDLLLAWNNNDGTNYTIKDRRTPYNIAISTDEGNSWPSIITLESNPDGWYAYTSIHYMGKYVFLAHSDGRVSRGTQQSVISITRLDINWIYSQIKS</sequence>
<feature type="region of interest" description="Disordered" evidence="1">
    <location>
        <begin position="25"/>
        <end position="49"/>
    </location>
</feature>
<dbReference type="InterPro" id="IPR011040">
    <property type="entry name" value="Sialidase"/>
</dbReference>
<dbReference type="CDD" id="cd15482">
    <property type="entry name" value="Sialidase_non-viral"/>
    <property type="match status" value="1"/>
</dbReference>
<accession>A0A1C4F860</accession>
<keyword evidence="4" id="KW-1185">Reference proteome</keyword>
<dbReference type="PANTHER" id="PTHR43752:SF2">
    <property type="entry name" value="BNR_ASP-BOX REPEAT FAMILY PROTEIN"/>
    <property type="match status" value="1"/>
</dbReference>
<feature type="compositionally biased region" description="Polar residues" evidence="1">
    <location>
        <begin position="32"/>
        <end position="47"/>
    </location>
</feature>
<evidence type="ECO:0000313" key="3">
    <source>
        <dbReference type="EMBL" id="SCC51701.1"/>
    </source>
</evidence>
<reference evidence="3 4" key="1">
    <citation type="submission" date="2016-08" db="EMBL/GenBank/DDBJ databases">
        <authorList>
            <person name="Seilhamer J.J."/>
        </authorList>
    </citation>
    <scope>NUCLEOTIDE SEQUENCE [LARGE SCALE GENOMIC DNA]</scope>
    <source>
        <strain evidence="3 4">A37T2</strain>
    </source>
</reference>
<name>A0A1C4F860_9BACT</name>
<organism evidence="3 4">
    <name type="scientific">Chitinophaga costaii</name>
    <dbReference type="NCBI Taxonomy" id="1335309"/>
    <lineage>
        <taxon>Bacteria</taxon>
        <taxon>Pseudomonadati</taxon>
        <taxon>Bacteroidota</taxon>
        <taxon>Chitinophagia</taxon>
        <taxon>Chitinophagales</taxon>
        <taxon>Chitinophagaceae</taxon>
        <taxon>Chitinophaga</taxon>
    </lineage>
</organism>
<dbReference type="SUPFAM" id="SSF50939">
    <property type="entry name" value="Sialidases"/>
    <property type="match status" value="1"/>
</dbReference>
<feature type="domain" description="Sialidase" evidence="2">
    <location>
        <begin position="116"/>
        <end position="342"/>
    </location>
</feature>
<evidence type="ECO:0000313" key="4">
    <source>
        <dbReference type="Proteomes" id="UP000242818"/>
    </source>
</evidence>
<evidence type="ECO:0000256" key="1">
    <source>
        <dbReference type="SAM" id="MobiDB-lite"/>
    </source>
</evidence>
<gene>
    <name evidence="3" type="ORF">GA0116948_11260</name>
</gene>
<dbReference type="Gene3D" id="2.120.10.10">
    <property type="match status" value="1"/>
</dbReference>
<dbReference type="AlphaFoldDB" id="A0A1C4F860"/>
<dbReference type="PANTHER" id="PTHR43752">
    <property type="entry name" value="BNR/ASP-BOX REPEAT FAMILY PROTEIN"/>
    <property type="match status" value="1"/>
</dbReference>
<evidence type="ECO:0000259" key="2">
    <source>
        <dbReference type="Pfam" id="PF13088"/>
    </source>
</evidence>
<dbReference type="InterPro" id="IPR036278">
    <property type="entry name" value="Sialidase_sf"/>
</dbReference>
<dbReference type="Pfam" id="PF13088">
    <property type="entry name" value="BNR_2"/>
    <property type="match status" value="1"/>
</dbReference>
<dbReference type="EMBL" id="FMAR01000012">
    <property type="protein sequence ID" value="SCC51701.1"/>
    <property type="molecule type" value="Genomic_DNA"/>
</dbReference>
<protein>
    <submittedName>
        <fullName evidence="3">Predicted neuraminidase (Sialidase)</fullName>
    </submittedName>
</protein>